<keyword evidence="1" id="KW-0812">Transmembrane</keyword>
<feature type="domain" description="LysM" evidence="2">
    <location>
        <begin position="198"/>
        <end position="242"/>
    </location>
</feature>
<dbReference type="CDD" id="cd12797">
    <property type="entry name" value="M23_peptidase"/>
    <property type="match status" value="1"/>
</dbReference>
<dbReference type="EMBL" id="PFEQ01000001">
    <property type="protein sequence ID" value="PJE74521.1"/>
    <property type="molecule type" value="Genomic_DNA"/>
</dbReference>
<dbReference type="PANTHER" id="PTHR21666">
    <property type="entry name" value="PEPTIDASE-RELATED"/>
    <property type="match status" value="1"/>
</dbReference>
<organism evidence="3 4">
    <name type="scientific">Candidatus Taylorbacteria bacterium CG10_big_fil_rev_8_21_14_0_10_41_48</name>
    <dbReference type="NCBI Taxonomy" id="1975024"/>
    <lineage>
        <taxon>Bacteria</taxon>
        <taxon>Candidatus Tayloriibacteriota</taxon>
    </lineage>
</organism>
<accession>A0A2M8LDA5</accession>
<evidence type="ECO:0000256" key="1">
    <source>
        <dbReference type="SAM" id="Phobius"/>
    </source>
</evidence>
<gene>
    <name evidence="3" type="ORF">COV01_00610</name>
</gene>
<keyword evidence="1" id="KW-1133">Transmembrane helix</keyword>
<dbReference type="CDD" id="cd00118">
    <property type="entry name" value="LysM"/>
    <property type="match status" value="2"/>
</dbReference>
<dbReference type="InterPro" id="IPR018392">
    <property type="entry name" value="LysM"/>
</dbReference>
<dbReference type="GO" id="GO:0004222">
    <property type="term" value="F:metalloendopeptidase activity"/>
    <property type="evidence" value="ECO:0007669"/>
    <property type="project" value="TreeGrafter"/>
</dbReference>
<sequence length="384" mass="41108">MDEITFMALLSHNFSENTEKLYKNRLIFTLKTKLSRKSQGFSGGKAKIWLNNKLFVMKLVILFSIFVPLHVSHAGVFSFISEVFSGNKAEAGVVSVNIQNMSLLQSVLSPDLSGRGGGNIAIVDGSALLSEAGVAGTWTDIEEYKSTQISLYVVRQGDSISQIAKMFGVSSNTIIWSNDIKGPIHAGDELVILPISGVNHIVAKGDTLRSIATKYKADVDEIVSYNNLKEEKILAVGDTLIIPDAEILMTPRINSPAPTSRLRGASGPAYTGYYIYPLLGGRKTQGLHGYNGLDFGAPVGTPVYASAEGIVIIARYGGWNGGYGNYIVVTHPNGTQTLYGHLSALTVSQGDAVERGQTIGAVGSTGKSTGPHLHFEVRGAKNPF</sequence>
<dbReference type="SUPFAM" id="SSF54106">
    <property type="entry name" value="LysM domain"/>
    <property type="match status" value="1"/>
</dbReference>
<dbReference type="Gene3D" id="2.70.70.10">
    <property type="entry name" value="Glucose Permease (Domain IIA)"/>
    <property type="match status" value="1"/>
</dbReference>
<dbReference type="PANTHER" id="PTHR21666:SF270">
    <property type="entry name" value="MUREIN HYDROLASE ACTIVATOR ENVC"/>
    <property type="match status" value="1"/>
</dbReference>
<dbReference type="PROSITE" id="PS51782">
    <property type="entry name" value="LYSM"/>
    <property type="match status" value="1"/>
</dbReference>
<dbReference type="InterPro" id="IPR016047">
    <property type="entry name" value="M23ase_b-sheet_dom"/>
</dbReference>
<dbReference type="AlphaFoldDB" id="A0A2M8LDA5"/>
<proteinExistence type="predicted"/>
<comment type="caution">
    <text evidence="3">The sequence shown here is derived from an EMBL/GenBank/DDBJ whole genome shotgun (WGS) entry which is preliminary data.</text>
</comment>
<dbReference type="InterPro" id="IPR036779">
    <property type="entry name" value="LysM_dom_sf"/>
</dbReference>
<name>A0A2M8LDA5_9BACT</name>
<dbReference type="Pfam" id="PF01551">
    <property type="entry name" value="Peptidase_M23"/>
    <property type="match status" value="1"/>
</dbReference>
<feature type="transmembrane region" description="Helical" evidence="1">
    <location>
        <begin position="55"/>
        <end position="80"/>
    </location>
</feature>
<reference evidence="4" key="1">
    <citation type="submission" date="2017-09" db="EMBL/GenBank/DDBJ databases">
        <title>Depth-based differentiation of microbial function through sediment-hosted aquifers and enrichment of novel symbionts in the deep terrestrial subsurface.</title>
        <authorList>
            <person name="Probst A.J."/>
            <person name="Ladd B."/>
            <person name="Jarett J.K."/>
            <person name="Geller-Mcgrath D.E."/>
            <person name="Sieber C.M.K."/>
            <person name="Emerson J.B."/>
            <person name="Anantharaman K."/>
            <person name="Thomas B.C."/>
            <person name="Malmstrom R."/>
            <person name="Stieglmeier M."/>
            <person name="Klingl A."/>
            <person name="Woyke T."/>
            <person name="Ryan C.M."/>
            <person name="Banfield J.F."/>
        </authorList>
    </citation>
    <scope>NUCLEOTIDE SEQUENCE [LARGE SCALE GENOMIC DNA]</scope>
</reference>
<evidence type="ECO:0000259" key="2">
    <source>
        <dbReference type="PROSITE" id="PS51782"/>
    </source>
</evidence>
<dbReference type="Pfam" id="PF01476">
    <property type="entry name" value="LysM"/>
    <property type="match status" value="2"/>
</dbReference>
<evidence type="ECO:0000313" key="3">
    <source>
        <dbReference type="EMBL" id="PJE74521.1"/>
    </source>
</evidence>
<dbReference type="SUPFAM" id="SSF51261">
    <property type="entry name" value="Duplicated hybrid motif"/>
    <property type="match status" value="1"/>
</dbReference>
<dbReference type="Gene3D" id="3.10.350.10">
    <property type="entry name" value="LysM domain"/>
    <property type="match status" value="2"/>
</dbReference>
<dbReference type="Proteomes" id="UP000228700">
    <property type="component" value="Unassembled WGS sequence"/>
</dbReference>
<dbReference type="SMART" id="SM00257">
    <property type="entry name" value="LysM"/>
    <property type="match status" value="2"/>
</dbReference>
<protein>
    <recommendedName>
        <fullName evidence="2">LysM domain-containing protein</fullName>
    </recommendedName>
</protein>
<dbReference type="InterPro" id="IPR050570">
    <property type="entry name" value="Cell_wall_metabolism_enzyme"/>
</dbReference>
<dbReference type="InterPro" id="IPR011055">
    <property type="entry name" value="Dup_hybrid_motif"/>
</dbReference>
<evidence type="ECO:0000313" key="4">
    <source>
        <dbReference type="Proteomes" id="UP000228700"/>
    </source>
</evidence>
<keyword evidence="1" id="KW-0472">Membrane</keyword>